<organism evidence="2 3">
    <name type="scientific">Tanacetum coccineum</name>
    <dbReference type="NCBI Taxonomy" id="301880"/>
    <lineage>
        <taxon>Eukaryota</taxon>
        <taxon>Viridiplantae</taxon>
        <taxon>Streptophyta</taxon>
        <taxon>Embryophyta</taxon>
        <taxon>Tracheophyta</taxon>
        <taxon>Spermatophyta</taxon>
        <taxon>Magnoliopsida</taxon>
        <taxon>eudicotyledons</taxon>
        <taxon>Gunneridae</taxon>
        <taxon>Pentapetalae</taxon>
        <taxon>asterids</taxon>
        <taxon>campanulids</taxon>
        <taxon>Asterales</taxon>
        <taxon>Asteraceae</taxon>
        <taxon>Asteroideae</taxon>
        <taxon>Anthemideae</taxon>
        <taxon>Anthemidinae</taxon>
        <taxon>Tanacetum</taxon>
    </lineage>
</organism>
<proteinExistence type="predicted"/>
<evidence type="ECO:0000313" key="2">
    <source>
        <dbReference type="EMBL" id="GJS77547.1"/>
    </source>
</evidence>
<name>A0ABQ4YKW6_9ASTR</name>
<dbReference type="Proteomes" id="UP001151760">
    <property type="component" value="Unassembled WGS sequence"/>
</dbReference>
<evidence type="ECO:0000256" key="1">
    <source>
        <dbReference type="SAM" id="MobiDB-lite"/>
    </source>
</evidence>
<gene>
    <name evidence="2" type="ORF">Tco_0727428</name>
</gene>
<feature type="region of interest" description="Disordered" evidence="1">
    <location>
        <begin position="1"/>
        <end position="27"/>
    </location>
</feature>
<evidence type="ECO:0000313" key="3">
    <source>
        <dbReference type="Proteomes" id="UP001151760"/>
    </source>
</evidence>
<sequence>MVESPTQTQIPHQEQNPQQSSSPTESLGSPIPLYPAKQVDFNINEITLKTKNEVALLYLDHPNKDTFFIVSDFISKCCLREAFTKSPIQYKEYLVEFWYTVKVLKDSSIVWFSTPIGGVSGEVGLNSFRKAIEQITWVTQIIMLRLPPLKLLGTGSQPLRIVGQLKPQEPSKRAFFLQGGGCLWLRVNIDFAKSIWDDIVSKLKKKTREKVIPYLRFLSLLLELKIEGYGSDEVTIYPTF</sequence>
<keyword evidence="3" id="KW-1185">Reference proteome</keyword>
<comment type="caution">
    <text evidence="2">The sequence shown here is derived from an EMBL/GenBank/DDBJ whole genome shotgun (WGS) entry which is preliminary data.</text>
</comment>
<accession>A0ABQ4YKW6</accession>
<reference evidence="2" key="2">
    <citation type="submission" date="2022-01" db="EMBL/GenBank/DDBJ databases">
        <authorList>
            <person name="Yamashiro T."/>
            <person name="Shiraishi A."/>
            <person name="Satake H."/>
            <person name="Nakayama K."/>
        </authorList>
    </citation>
    <scope>NUCLEOTIDE SEQUENCE</scope>
</reference>
<protein>
    <submittedName>
        <fullName evidence="2">Uncharacterized protein</fullName>
    </submittedName>
</protein>
<dbReference type="EMBL" id="BQNB010010455">
    <property type="protein sequence ID" value="GJS77547.1"/>
    <property type="molecule type" value="Genomic_DNA"/>
</dbReference>
<reference evidence="2" key="1">
    <citation type="journal article" date="2022" name="Int. J. Mol. Sci.">
        <title>Draft Genome of Tanacetum Coccineum: Genomic Comparison of Closely Related Tanacetum-Family Plants.</title>
        <authorList>
            <person name="Yamashiro T."/>
            <person name="Shiraishi A."/>
            <person name="Nakayama K."/>
            <person name="Satake H."/>
        </authorList>
    </citation>
    <scope>NUCLEOTIDE SEQUENCE</scope>
</reference>